<evidence type="ECO:0000313" key="1">
    <source>
        <dbReference type="EMBL" id="KAJ9106248.1"/>
    </source>
</evidence>
<dbReference type="Proteomes" id="UP001227268">
    <property type="component" value="Unassembled WGS sequence"/>
</dbReference>
<gene>
    <name evidence="1" type="ORF">QFC21_001393</name>
</gene>
<proteinExistence type="predicted"/>
<organism evidence="1 2">
    <name type="scientific">Naganishia friedmannii</name>
    <dbReference type="NCBI Taxonomy" id="89922"/>
    <lineage>
        <taxon>Eukaryota</taxon>
        <taxon>Fungi</taxon>
        <taxon>Dikarya</taxon>
        <taxon>Basidiomycota</taxon>
        <taxon>Agaricomycotina</taxon>
        <taxon>Tremellomycetes</taxon>
        <taxon>Filobasidiales</taxon>
        <taxon>Filobasidiaceae</taxon>
        <taxon>Naganishia</taxon>
    </lineage>
</organism>
<evidence type="ECO:0000313" key="2">
    <source>
        <dbReference type="Proteomes" id="UP001227268"/>
    </source>
</evidence>
<accession>A0ACC2W4D0</accession>
<protein>
    <submittedName>
        <fullName evidence="1">Uncharacterized protein</fullName>
    </submittedName>
</protein>
<dbReference type="EMBL" id="JASBWT010000003">
    <property type="protein sequence ID" value="KAJ9106248.1"/>
    <property type="molecule type" value="Genomic_DNA"/>
</dbReference>
<comment type="caution">
    <text evidence="1">The sequence shown here is derived from an EMBL/GenBank/DDBJ whole genome shotgun (WGS) entry which is preliminary data.</text>
</comment>
<sequence>MKPVCSICQAGLLEDELDEYGHNITIVKVSPCGHVYHRHCVQDHNDYHERHNARLETLSCPICRQSIVSAEGELQYETIFLSTEDEYSSQGRKLSKQHVALTDSAKAVLGLAKELKEESRDAYTINRSISEKRSLRQLCREGVFQQLADWSEKLKTRLNDVQEKKAVTLLADNLQEWLTLSAGIIEACEKTRRLPEVIDDYKTRIAELQSHVRERDESLKALALQHQRQLREMSARNRQDELTLTTHHKAVETKLKADYEKDVQGWRAKYQTAQDSSNSAATALQEQQKRADALEEALNNARNEEITIKARAQKLQHKLSKTHDVHARMQQQIDAYEEEIKLLKAEKQTSERRMREMTESHSARRSVSHRIYDDRESCYDPTANTSIAGSYAHEADESLAVDSPILETPSRKIRKAHPTFRIIPAKESKQRSKGLEDRNIVAPDSDEEGTFGHVRGGEHMPKSSESRGGHARNPFAKSTSHNADESDQQVNQPTGKPRSLQHVQPDVINIPSSDPPSGPEIEAISPPPLKRRRSSPPENGIDRIDIRVVGGKRHEVFAGIFRKPTVHQKAAAVVGNRASGPKRIRRAIG</sequence>
<keyword evidence="2" id="KW-1185">Reference proteome</keyword>
<reference evidence="1" key="1">
    <citation type="submission" date="2023-04" db="EMBL/GenBank/DDBJ databases">
        <title>Draft Genome sequencing of Naganishia species isolated from polar environments using Oxford Nanopore Technology.</title>
        <authorList>
            <person name="Leo P."/>
            <person name="Venkateswaran K."/>
        </authorList>
    </citation>
    <scope>NUCLEOTIDE SEQUENCE</scope>
    <source>
        <strain evidence="1">MNA-CCFEE 5423</strain>
    </source>
</reference>
<name>A0ACC2W4D0_9TREE</name>